<dbReference type="RefSeq" id="WP_256944543.1">
    <property type="nucleotide sequence ID" value="NZ_JANHNZ010000002.1"/>
</dbReference>
<sequence length="287" mass="30946">MNIKKIVKSSLLGLAAIALVACNSNTASESSTSGAAGESSSKTTETITVVASPAPHAEILEAAKPILKEQGYDLQINIVNDYVTPNQIVAAGDADANYFQHTPYLDKFNQEHNLDLVSVGNVHIEPMAIYSKKYKSLEELPENAVVYASTNPAEVGRFLGFFVKVGLITLKDGVDPVQAQLTDIAENKKNIQIKPEIAPEFLVQTYNNDEGDAVIINSNFAIDAKLSPISDSIALEDSKSPYANLVAVKPENKDEAKIKALIEVLHSDAIKTFIKDTYKDGSVIPAE</sequence>
<dbReference type="PROSITE" id="PS51257">
    <property type="entry name" value="PROKAR_LIPOPROTEIN"/>
    <property type="match status" value="1"/>
</dbReference>
<dbReference type="InterPro" id="IPR004872">
    <property type="entry name" value="Lipoprotein_NlpA"/>
</dbReference>
<keyword evidence="2 7" id="KW-0732">Signal</keyword>
<evidence type="ECO:0000256" key="1">
    <source>
        <dbReference type="ARBA" id="ARBA00004635"/>
    </source>
</evidence>
<proteinExistence type="inferred from homology"/>
<evidence type="ECO:0000256" key="4">
    <source>
        <dbReference type="ARBA" id="ARBA00023139"/>
    </source>
</evidence>
<reference evidence="8" key="2">
    <citation type="journal article" date="2023" name="Curr. Microbiol.">
        <title>Granulicatella seriolae sp. nov., a Novel Facultative Anaerobe Isolated from Yellowtail Marine Fish.</title>
        <authorList>
            <person name="Lee M."/>
            <person name="Choi Y.J."/>
            <person name="Farooq A."/>
            <person name="Jeong J.B."/>
            <person name="Jung M.Y."/>
        </authorList>
    </citation>
    <scope>NUCLEOTIDE SEQUENCE</scope>
    <source>
        <strain evidence="8">S8</strain>
    </source>
</reference>
<feature type="chain" id="PRO_5047332741" description="Lipoprotein" evidence="7">
    <location>
        <begin position="28"/>
        <end position="287"/>
    </location>
</feature>
<evidence type="ECO:0000256" key="7">
    <source>
        <dbReference type="SAM" id="SignalP"/>
    </source>
</evidence>
<accession>A0ABT1WLN8</accession>
<keyword evidence="4" id="KW-0564">Palmitate</keyword>
<dbReference type="Pfam" id="PF03180">
    <property type="entry name" value="Lipoprotein_9"/>
    <property type="match status" value="1"/>
</dbReference>
<dbReference type="PANTHER" id="PTHR30429">
    <property type="entry name" value="D-METHIONINE-BINDING LIPOPROTEIN METQ"/>
    <property type="match status" value="1"/>
</dbReference>
<comment type="subcellular location">
    <subcellularLocation>
        <location evidence="1">Membrane</location>
        <topology evidence="1">Lipid-anchor</topology>
    </subcellularLocation>
</comment>
<evidence type="ECO:0000256" key="6">
    <source>
        <dbReference type="PIRNR" id="PIRNR002854"/>
    </source>
</evidence>
<evidence type="ECO:0000256" key="5">
    <source>
        <dbReference type="ARBA" id="ARBA00023288"/>
    </source>
</evidence>
<dbReference type="PIRSF" id="PIRSF002854">
    <property type="entry name" value="MetQ"/>
    <property type="match status" value="1"/>
</dbReference>
<dbReference type="Gene3D" id="3.40.190.10">
    <property type="entry name" value="Periplasmic binding protein-like II"/>
    <property type="match status" value="2"/>
</dbReference>
<comment type="caution">
    <text evidence="8">The sequence shown here is derived from an EMBL/GenBank/DDBJ whole genome shotgun (WGS) entry which is preliminary data.</text>
</comment>
<dbReference type="Proteomes" id="UP001059480">
    <property type="component" value="Unassembled WGS sequence"/>
</dbReference>
<dbReference type="InterPro" id="IPR010916">
    <property type="entry name" value="TonB_box_CS"/>
</dbReference>
<feature type="signal peptide" evidence="7">
    <location>
        <begin position="1"/>
        <end position="27"/>
    </location>
</feature>
<reference evidence="8" key="3">
    <citation type="journal article" date="2023" name="Microbiol. Resour. Announc.">
        <title>Draft Genome Sequence of Granulicatella sp. Strain S8, Isolated from a Marine Fish, Seriola quinqueradiata.</title>
        <authorList>
            <person name="Lee M."/>
            <person name="Farooq A."/>
            <person name="Jeong J.B."/>
            <person name="Jung M.Y."/>
        </authorList>
    </citation>
    <scope>NUCLEOTIDE SEQUENCE</scope>
    <source>
        <strain evidence="8">S8</strain>
    </source>
</reference>
<organism evidence="8 9">
    <name type="scientific">Granulicatella seriolae</name>
    <dbReference type="NCBI Taxonomy" id="2967226"/>
    <lineage>
        <taxon>Bacteria</taxon>
        <taxon>Bacillati</taxon>
        <taxon>Bacillota</taxon>
        <taxon>Bacilli</taxon>
        <taxon>Lactobacillales</taxon>
        <taxon>Carnobacteriaceae</taxon>
        <taxon>Granulicatella</taxon>
    </lineage>
</organism>
<dbReference type="SUPFAM" id="SSF53850">
    <property type="entry name" value="Periplasmic binding protein-like II"/>
    <property type="match status" value="1"/>
</dbReference>
<dbReference type="EMBL" id="JANHNZ010000002">
    <property type="protein sequence ID" value="MCQ9209427.1"/>
    <property type="molecule type" value="Genomic_DNA"/>
</dbReference>
<keyword evidence="3" id="KW-0472">Membrane</keyword>
<keyword evidence="9" id="KW-1185">Reference proteome</keyword>
<reference evidence="8" key="1">
    <citation type="submission" date="2022-07" db="EMBL/GenBank/DDBJ databases">
        <authorList>
            <person name="Jung M.-Y."/>
            <person name="Lee M."/>
        </authorList>
    </citation>
    <scope>NUCLEOTIDE SEQUENCE</scope>
    <source>
        <strain evidence="8">S8</strain>
    </source>
</reference>
<comment type="similarity">
    <text evidence="6">Belongs to the nlpA lipoprotein family.</text>
</comment>
<evidence type="ECO:0000313" key="9">
    <source>
        <dbReference type="Proteomes" id="UP001059480"/>
    </source>
</evidence>
<gene>
    <name evidence="8" type="ORF">NPA36_02580</name>
</gene>
<protein>
    <recommendedName>
        <fullName evidence="6">Lipoprotein</fullName>
    </recommendedName>
</protein>
<evidence type="ECO:0000313" key="8">
    <source>
        <dbReference type="EMBL" id="MCQ9209427.1"/>
    </source>
</evidence>
<dbReference type="PANTHER" id="PTHR30429:SF0">
    <property type="entry name" value="METHIONINE-BINDING LIPOPROTEIN METQ"/>
    <property type="match status" value="1"/>
</dbReference>
<evidence type="ECO:0000256" key="2">
    <source>
        <dbReference type="ARBA" id="ARBA00022729"/>
    </source>
</evidence>
<keyword evidence="5 6" id="KW-0449">Lipoprotein</keyword>
<evidence type="ECO:0000256" key="3">
    <source>
        <dbReference type="ARBA" id="ARBA00023136"/>
    </source>
</evidence>
<name>A0ABT1WLN8_9LACT</name>
<dbReference type="PROSITE" id="PS00430">
    <property type="entry name" value="TONB_DEPENDENT_REC_1"/>
    <property type="match status" value="1"/>
</dbReference>